<protein>
    <submittedName>
        <fullName evidence="1">Uncharacterized protein</fullName>
    </submittedName>
</protein>
<comment type="caution">
    <text evidence="1">The sequence shown here is derived from an EMBL/GenBank/DDBJ whole genome shotgun (WGS) entry which is preliminary data.</text>
</comment>
<dbReference type="PATRIC" id="fig|66969.6.peg.3044"/>
<proteinExistence type="predicted"/>
<keyword evidence="2" id="KW-1185">Reference proteome</keyword>
<evidence type="ECO:0000313" key="2">
    <source>
        <dbReference type="Proteomes" id="UP000054729"/>
    </source>
</evidence>
<evidence type="ECO:0000313" key="1">
    <source>
        <dbReference type="EMBL" id="KTD74769.1"/>
    </source>
</evidence>
<dbReference type="AlphaFoldDB" id="A0A0W1A089"/>
<organism evidence="1 2">
    <name type="scientific">Legionella waltersii</name>
    <dbReference type="NCBI Taxonomy" id="66969"/>
    <lineage>
        <taxon>Bacteria</taxon>
        <taxon>Pseudomonadati</taxon>
        <taxon>Pseudomonadota</taxon>
        <taxon>Gammaproteobacteria</taxon>
        <taxon>Legionellales</taxon>
        <taxon>Legionellaceae</taxon>
        <taxon>Legionella</taxon>
    </lineage>
</organism>
<dbReference type="RefSeq" id="WP_058481429.1">
    <property type="nucleotide sequence ID" value="NZ_CAAAIQ010000012.1"/>
</dbReference>
<dbReference type="Proteomes" id="UP000054729">
    <property type="component" value="Unassembled WGS sequence"/>
</dbReference>
<sequence>MKRAHVSEGSKHSTLKIMLAVTDKAKEKLQQAIIELKGLKLAQEKRAIALLEQNPQSINRLLTLFKNVNKYDIQLNEEVYSYIEKNVDSVAKLSNVIELLSQTNIPPKSIPFKLLCNGSNGSDELSLSFNLFINKQQIDLPSIILLLSFPEQSLELASLIISLQNRAYSIEAIQPSLVAARKESASDVIELLTLVLKSGLFYPDFVNVVVAMGGGVKSVLEGAKRLASRDILNAGYFDIAKSNPENASMFAKHIELLVDSELIDMRNKRQLSQLSDCGVGVLCFLQQLKKAGKLNAEAFSIVIQHKAILNDKGIEKQFSELPLLTQFSGAEIDSILNWMQEKTSQNATESIIALIDSYQLERNESSQSSSL</sequence>
<name>A0A0W1A089_9GAMM</name>
<accession>A0A0W1A089</accession>
<reference evidence="1 2" key="1">
    <citation type="submission" date="2015-11" db="EMBL/GenBank/DDBJ databases">
        <title>Genomic analysis of 38 Legionella species identifies large and diverse effector repertoires.</title>
        <authorList>
            <person name="Burstein D."/>
            <person name="Amaro F."/>
            <person name="Zusman T."/>
            <person name="Lifshitz Z."/>
            <person name="Cohen O."/>
            <person name="Gilbert J.A."/>
            <person name="Pupko T."/>
            <person name="Shuman H.A."/>
            <person name="Segal G."/>
        </authorList>
    </citation>
    <scope>NUCLEOTIDE SEQUENCE [LARGE SCALE GENOMIC DNA]</scope>
    <source>
        <strain evidence="1 2">ATCC 51914</strain>
    </source>
</reference>
<dbReference type="EMBL" id="LNZB01000060">
    <property type="protein sequence ID" value="KTD74769.1"/>
    <property type="molecule type" value="Genomic_DNA"/>
</dbReference>
<gene>
    <name evidence="1" type="ORF">Lwal_2810</name>
</gene>